<organism evidence="1 2">
    <name type="scientific">Trichothecium roseum</name>
    <dbReference type="NCBI Taxonomy" id="47278"/>
    <lineage>
        <taxon>Eukaryota</taxon>
        <taxon>Fungi</taxon>
        <taxon>Dikarya</taxon>
        <taxon>Ascomycota</taxon>
        <taxon>Pezizomycotina</taxon>
        <taxon>Sordariomycetes</taxon>
        <taxon>Hypocreomycetidae</taxon>
        <taxon>Hypocreales</taxon>
        <taxon>Hypocreales incertae sedis</taxon>
        <taxon>Trichothecium</taxon>
    </lineage>
</organism>
<dbReference type="EMBL" id="CM047946">
    <property type="protein sequence ID" value="KAI9897709.1"/>
    <property type="molecule type" value="Genomic_DNA"/>
</dbReference>
<protein>
    <submittedName>
        <fullName evidence="1">Uncharacterized protein</fullName>
    </submittedName>
</protein>
<reference evidence="1" key="1">
    <citation type="submission" date="2022-10" db="EMBL/GenBank/DDBJ databases">
        <title>Complete Genome of Trichothecium roseum strain YXFP-22015, a Plant Pathogen Isolated from Citrus.</title>
        <authorList>
            <person name="Wang Y."/>
            <person name="Zhu L."/>
        </authorList>
    </citation>
    <scope>NUCLEOTIDE SEQUENCE</scope>
    <source>
        <strain evidence="1">YXFP-22015</strain>
    </source>
</reference>
<name>A0ACC0UU90_9HYPO</name>
<evidence type="ECO:0000313" key="2">
    <source>
        <dbReference type="Proteomes" id="UP001163324"/>
    </source>
</evidence>
<comment type="caution">
    <text evidence="1">The sequence shown here is derived from an EMBL/GenBank/DDBJ whole genome shotgun (WGS) entry which is preliminary data.</text>
</comment>
<keyword evidence="2" id="KW-1185">Reference proteome</keyword>
<evidence type="ECO:0000313" key="1">
    <source>
        <dbReference type="EMBL" id="KAI9897709.1"/>
    </source>
</evidence>
<dbReference type="Proteomes" id="UP001163324">
    <property type="component" value="Chromosome 7"/>
</dbReference>
<proteinExistence type="predicted"/>
<gene>
    <name evidence="1" type="ORF">N3K66_007565</name>
</gene>
<sequence>MSLNGLDDPKLKEAYETAIAEAGRWFLLKYASRDEVELLGSGSGGVVELRHAVEGYQEASPLYGFLRYRRRNVLIKYLPEGCSRLIQARVAVHFNAVCEQFSPYDTQFDISTAEDIKDSKLSAACSLHAATGSNSSTASSQHRKHLMEIAEEEEDEQPTSKRQSLIRDEKNINVTAAETAEADRPKTASGPEPVTLNAELATSPEHSKFSAENTSDVPQFVGALNEAAPAGSSRRMSSQSGRSDVTPYSTGSYAFMKPRVKLAARPSLEKGGIKPQTAGNFRPVASIPAGYKLFGKGSSSASSIRKTRKDSVSSQASGISEMSFAATLPIPEEERFAGGRPATSSGVSTKSTGTTKSTMTPEKARLKKAMLLREKKRKGLVNQTAAPVTNAPSDVQDEASEGKPPEAEATKVPLEPTNDGDGEKNNDRNLSELTVNSTPENNVPCVKIDSAIDIETSPASTKISGAIGDGEDADRSTKASSVSESTEQAEQDQEMEDEAASAAAATVAAADVTPKEIQLDQPEQGAEEATPEQNTPKIDEPAKNTDESINENMAAEEPIMEPAAGVEDAKAMDAAPEESKDEEENDVQYLPATTYIRQSRIYPQPGIPMHIEPLAGETSNAIQPEPLLEATPESPRPEAESDSESKLPATVEVEEMEGILPSTDETDGGDTPKDTTTHVMQIPKSKFSSPDSQSAAVAEDDVSPIPVEVDSLGVTGAPADEFVSASDAGQGPAQKRRAFVEPIRTDLSVGNSTSSTSSSGVGQRGQGVQGPAQGAVQGVVQGAGEQDEQGEQRSRPTSLVQTETNFSDDESLLEELQSATVLEARPMLVAKTPLTPVFPTSIMGGSSSPPSTAYGNGQGGGNGGSQTAPGPGAAGFSKPQMIRTASNPVRGNLVAPPTDVSQSSARSVSQGGAVYLHQVTQQAANGALAKKSNNMGSSIAQRIKALETLSADSAGSSPSNSRPSSTFFSVKKGREPSRSPSVADRTTSLTRTSPSAAASREHSPDANVTTRDRSGSMASRLSMFEPVASPPSSSHAPRGRPESISVTAKIVRDDDAENTDLRESPLVVDHHPYADGDNSNAVEPLQERRGSQASLSRHGSNSPSHPPSTLQNSSFHRLSISSRRSLSKDRETIVSPVDVDDDGDKPSRAERLMRRLSSFSNTSRGKGSAGISPTVKEEAPQPVASKPAPATLPRAAPTGRPTPQQRPATTAGEPSITSQMGDVNVQFPDTLLWKRRNMSLDSQGFLILAMVQSSLARAPGGIRRFHMSEFRQPYIPDVEVQELPNSVCLDLVEGGAVQVACEDRPGQTRILQGLREAHAAHETKFGM</sequence>
<accession>A0ACC0UU90</accession>